<dbReference type="GO" id="GO:0006829">
    <property type="term" value="P:zinc ion transport"/>
    <property type="evidence" value="ECO:0007669"/>
    <property type="project" value="InterPro"/>
</dbReference>
<dbReference type="GO" id="GO:0008324">
    <property type="term" value="F:monoatomic cation transmembrane transporter activity"/>
    <property type="evidence" value="ECO:0007669"/>
    <property type="project" value="InterPro"/>
</dbReference>
<dbReference type="OrthoDB" id="9806522at2"/>
<dbReference type="SUPFAM" id="SSF161111">
    <property type="entry name" value="Cation efflux protein transmembrane domain-like"/>
    <property type="match status" value="1"/>
</dbReference>
<dbReference type="InterPro" id="IPR027469">
    <property type="entry name" value="Cation_efflux_TMD_sf"/>
</dbReference>
<dbReference type="RefSeq" id="WP_101331661.1">
    <property type="nucleotide sequence ID" value="NZ_PJNH01000002.1"/>
</dbReference>
<feature type="transmembrane region" description="Helical" evidence="6">
    <location>
        <begin position="198"/>
        <end position="217"/>
    </location>
</feature>
<feature type="transmembrane region" description="Helical" evidence="6">
    <location>
        <begin position="12"/>
        <end position="34"/>
    </location>
</feature>
<evidence type="ECO:0000256" key="1">
    <source>
        <dbReference type="ARBA" id="ARBA00004141"/>
    </source>
</evidence>
<dbReference type="InterPro" id="IPR040177">
    <property type="entry name" value="SLC30A9"/>
</dbReference>
<dbReference type="InterPro" id="IPR002524">
    <property type="entry name" value="Cation_efflux"/>
</dbReference>
<feature type="transmembrane region" description="Helical" evidence="6">
    <location>
        <begin position="115"/>
        <end position="138"/>
    </location>
</feature>
<keyword evidence="4 6" id="KW-1133">Transmembrane helix</keyword>
<dbReference type="PANTHER" id="PTHR13414:SF9">
    <property type="entry name" value="PROTON-COUPLED ZINC ANTIPORTER SLC30A9, MITOCHONDRIAL"/>
    <property type="match status" value="1"/>
</dbReference>
<evidence type="ECO:0000256" key="4">
    <source>
        <dbReference type="ARBA" id="ARBA00022989"/>
    </source>
</evidence>
<keyword evidence="3 6" id="KW-0812">Transmembrane</keyword>
<name>A0A2I0QUN1_9BACI</name>
<organism evidence="8 9">
    <name type="scientific">Halalkalibacillus sediminis</name>
    <dbReference type="NCBI Taxonomy" id="2018042"/>
    <lineage>
        <taxon>Bacteria</taxon>
        <taxon>Bacillati</taxon>
        <taxon>Bacillota</taxon>
        <taxon>Bacilli</taxon>
        <taxon>Bacillales</taxon>
        <taxon>Bacillaceae</taxon>
        <taxon>Halalkalibacillus</taxon>
    </lineage>
</organism>
<dbReference type="Pfam" id="PF01545">
    <property type="entry name" value="Cation_efflux"/>
    <property type="match status" value="1"/>
</dbReference>
<dbReference type="GO" id="GO:0016020">
    <property type="term" value="C:membrane"/>
    <property type="evidence" value="ECO:0007669"/>
    <property type="project" value="UniProtKB-SubCell"/>
</dbReference>
<reference evidence="8 9" key="1">
    <citation type="submission" date="2017-06" db="EMBL/GenBank/DDBJ databases">
        <title>the draft geome sequence of Illustriluteabacillus marina B3227.</title>
        <authorList>
            <person name="He R.-H."/>
            <person name="Du Z.-J."/>
        </authorList>
    </citation>
    <scope>NUCLEOTIDE SEQUENCE [LARGE SCALE GENOMIC DNA]</scope>
    <source>
        <strain evidence="8 9">B3227</strain>
    </source>
</reference>
<evidence type="ECO:0000259" key="7">
    <source>
        <dbReference type="Pfam" id="PF01545"/>
    </source>
</evidence>
<dbReference type="NCBIfam" id="TIGR01297">
    <property type="entry name" value="CDF"/>
    <property type="match status" value="1"/>
</dbReference>
<dbReference type="AlphaFoldDB" id="A0A2I0QUN1"/>
<dbReference type="EMBL" id="PJNH01000002">
    <property type="protein sequence ID" value="PKR78053.1"/>
    <property type="molecule type" value="Genomic_DNA"/>
</dbReference>
<evidence type="ECO:0000313" key="9">
    <source>
        <dbReference type="Proteomes" id="UP000243524"/>
    </source>
</evidence>
<evidence type="ECO:0000256" key="6">
    <source>
        <dbReference type="SAM" id="Phobius"/>
    </source>
</evidence>
<evidence type="ECO:0000256" key="2">
    <source>
        <dbReference type="ARBA" id="ARBA00022448"/>
    </source>
</evidence>
<dbReference type="Gene3D" id="3.30.70.1350">
    <property type="entry name" value="Cation efflux protein, cytoplasmic domain"/>
    <property type="match status" value="1"/>
</dbReference>
<comment type="subcellular location">
    <subcellularLocation>
        <location evidence="1">Membrane</location>
        <topology evidence="1">Multi-pass membrane protein</topology>
    </subcellularLocation>
</comment>
<feature type="transmembrane region" description="Helical" evidence="6">
    <location>
        <begin position="40"/>
        <end position="64"/>
    </location>
</feature>
<proteinExistence type="predicted"/>
<feature type="transmembrane region" description="Helical" evidence="6">
    <location>
        <begin position="76"/>
        <end position="95"/>
    </location>
</feature>
<protein>
    <submittedName>
        <fullName evidence="8">Cation transporter</fullName>
    </submittedName>
</protein>
<feature type="domain" description="Cation efflux protein transmembrane" evidence="7">
    <location>
        <begin position="16"/>
        <end position="224"/>
    </location>
</feature>
<gene>
    <name evidence="8" type="ORF">CEY16_09050</name>
</gene>
<dbReference type="Proteomes" id="UP000243524">
    <property type="component" value="Unassembled WGS sequence"/>
</dbReference>
<dbReference type="PANTHER" id="PTHR13414">
    <property type="entry name" value="HUEL-CATION TRANSPORTER"/>
    <property type="match status" value="1"/>
</dbReference>
<comment type="caution">
    <text evidence="8">The sequence shown here is derived from an EMBL/GenBank/DDBJ whole genome shotgun (WGS) entry which is preliminary data.</text>
</comment>
<keyword evidence="9" id="KW-1185">Reference proteome</keyword>
<dbReference type="InterPro" id="IPR058533">
    <property type="entry name" value="Cation_efflux_TM"/>
</dbReference>
<evidence type="ECO:0000313" key="8">
    <source>
        <dbReference type="EMBL" id="PKR78053.1"/>
    </source>
</evidence>
<dbReference type="Gene3D" id="1.20.1510.10">
    <property type="entry name" value="Cation efflux protein transmembrane domain"/>
    <property type="match status" value="1"/>
</dbReference>
<dbReference type="InterPro" id="IPR036837">
    <property type="entry name" value="Cation_efflux_CTD_sf"/>
</dbReference>
<evidence type="ECO:0000256" key="5">
    <source>
        <dbReference type="ARBA" id="ARBA00023136"/>
    </source>
</evidence>
<accession>A0A2I0QUN1</accession>
<keyword evidence="2" id="KW-0813">Transport</keyword>
<dbReference type="SUPFAM" id="SSF160240">
    <property type="entry name" value="Cation efflux protein cytoplasmic domain-like"/>
    <property type="match status" value="1"/>
</dbReference>
<keyword evidence="5 6" id="KW-0472">Membrane</keyword>
<evidence type="ECO:0000256" key="3">
    <source>
        <dbReference type="ARBA" id="ARBA00022692"/>
    </source>
</evidence>
<feature type="transmembrane region" description="Helical" evidence="6">
    <location>
        <begin position="170"/>
        <end position="192"/>
    </location>
</feature>
<sequence length="320" mass="35292">MKFIQFLKQGNTSSAVSALGNVLIAIVKGIAAFITGSGAMFATMVHSIADAINQGMVFFGSALAEKEPTKRFPSGFGRVVNLFVLLAVIVISIMAYETILKGWEIIQDPEESSRFWLNVIVLIVSIGIDGSVLVKVMLEIVKESHTKVRGLNFIPESFKNISYASPPTRLVFYEDIVATFGGFLALVTVIVSQVTGNYIFDGIGTILIGVLLVGIAIKIGYENTIGLIGVAAPKRVEDKVVNMILDDHDVVDIRRMRILQEGKNYHVESYIELRKGLSLEEADDIKFRVIEALMEDPDVDDVTLGIIETDEIQHWKRTEK</sequence>